<dbReference type="Gene3D" id="2.130.10.10">
    <property type="entry name" value="YVTN repeat-like/Quinoprotein amine dehydrogenase"/>
    <property type="match status" value="2"/>
</dbReference>
<gene>
    <name evidence="3" type="ORF">SAMN05421771_1098</name>
</gene>
<organism evidence="3 4">
    <name type="scientific">Granulicella pectinivorans</name>
    <dbReference type="NCBI Taxonomy" id="474950"/>
    <lineage>
        <taxon>Bacteria</taxon>
        <taxon>Pseudomonadati</taxon>
        <taxon>Acidobacteriota</taxon>
        <taxon>Terriglobia</taxon>
        <taxon>Terriglobales</taxon>
        <taxon>Acidobacteriaceae</taxon>
        <taxon>Granulicella</taxon>
    </lineage>
</organism>
<feature type="chain" id="PRO_5011745505" evidence="1">
    <location>
        <begin position="30"/>
        <end position="347"/>
    </location>
</feature>
<keyword evidence="4" id="KW-1185">Reference proteome</keyword>
<evidence type="ECO:0000313" key="4">
    <source>
        <dbReference type="Proteomes" id="UP000199024"/>
    </source>
</evidence>
<dbReference type="InterPro" id="IPR011048">
    <property type="entry name" value="Haem_d1_sf"/>
</dbReference>
<keyword evidence="1" id="KW-0732">Signal</keyword>
<feature type="domain" description="SMP-30/Gluconolactonase/LRE-like region" evidence="2">
    <location>
        <begin position="66"/>
        <end position="169"/>
    </location>
</feature>
<dbReference type="Proteomes" id="UP000199024">
    <property type="component" value="Unassembled WGS sequence"/>
</dbReference>
<dbReference type="AlphaFoldDB" id="A0A1I6LQ99"/>
<evidence type="ECO:0000259" key="2">
    <source>
        <dbReference type="Pfam" id="PF08450"/>
    </source>
</evidence>
<dbReference type="InterPro" id="IPR015943">
    <property type="entry name" value="WD40/YVTN_repeat-like_dom_sf"/>
</dbReference>
<dbReference type="SUPFAM" id="SSF51004">
    <property type="entry name" value="C-terminal (heme d1) domain of cytochrome cd1-nitrite reductase"/>
    <property type="match status" value="1"/>
</dbReference>
<proteinExistence type="predicted"/>
<name>A0A1I6LQ99_9BACT</name>
<dbReference type="PANTHER" id="PTHR47197">
    <property type="entry name" value="PROTEIN NIRF"/>
    <property type="match status" value="1"/>
</dbReference>
<accession>A0A1I6LQ99</accession>
<reference evidence="3 4" key="1">
    <citation type="submission" date="2016-10" db="EMBL/GenBank/DDBJ databases">
        <authorList>
            <person name="de Groot N.N."/>
        </authorList>
    </citation>
    <scope>NUCLEOTIDE SEQUENCE [LARGE SCALE GENOMIC DNA]</scope>
    <source>
        <strain evidence="3 4">DSM 21001</strain>
    </source>
</reference>
<dbReference type="STRING" id="474950.SAMN05421771_1098"/>
<dbReference type="RefSeq" id="WP_089841516.1">
    <property type="nucleotide sequence ID" value="NZ_FOZL01000001.1"/>
</dbReference>
<dbReference type="Pfam" id="PF08450">
    <property type="entry name" value="SGL"/>
    <property type="match status" value="1"/>
</dbReference>
<evidence type="ECO:0000256" key="1">
    <source>
        <dbReference type="SAM" id="SignalP"/>
    </source>
</evidence>
<dbReference type="PANTHER" id="PTHR47197:SF3">
    <property type="entry name" value="DIHYDRO-HEME D1 DEHYDROGENASE"/>
    <property type="match status" value="1"/>
</dbReference>
<evidence type="ECO:0000313" key="3">
    <source>
        <dbReference type="EMBL" id="SFS05569.1"/>
    </source>
</evidence>
<protein>
    <submittedName>
        <fullName evidence="3">40-residue YVTN family beta-propeller repeat-containing protein</fullName>
    </submittedName>
</protein>
<sequence>MTHTRISRGRTFTGAAALALCSLLPAAHAQKSYAVETKWTIGGEGGWDYLTMDAPAHRLYVTHGPKVEVLDTTTGKVVGQLTGYKSTHGVALDPDGRFGYVSDGAGNAVYVFDRATLANVATIPAGTNPDGILFEPKTKTVWAFNGRSKNVTVIDTKTRTVVATIALPGKPEFPQADGTGMIYDNIEDKNEIVRLDANTLKLTGEWPLTGCESPSGMAIDITGHKLYSVCDGKKMAVTDYAAGKLLGLAEVGDGPDAAGFDAKTGLAFSSNGEGTLTVVNTKAKNFPAVETVKTVLGARTMAFDESTGRIYLAAAIMGPKPAPSAANPRGRAAALPGSFMVVVVGKQ</sequence>
<dbReference type="OrthoDB" id="7187796at2"/>
<dbReference type="EMBL" id="FOZL01000001">
    <property type="protein sequence ID" value="SFS05569.1"/>
    <property type="molecule type" value="Genomic_DNA"/>
</dbReference>
<feature type="signal peptide" evidence="1">
    <location>
        <begin position="1"/>
        <end position="29"/>
    </location>
</feature>
<dbReference type="InterPro" id="IPR013658">
    <property type="entry name" value="SGL"/>
</dbReference>
<dbReference type="InterPro" id="IPR051200">
    <property type="entry name" value="Host-pathogen_enzymatic-act"/>
</dbReference>